<dbReference type="GO" id="GO:0005737">
    <property type="term" value="C:cytoplasm"/>
    <property type="evidence" value="ECO:0007669"/>
    <property type="project" value="UniProtKB-SubCell"/>
</dbReference>
<keyword evidence="4" id="KW-0678">Repressor</keyword>
<accession>A0A0P0NZ76</accession>
<evidence type="ECO:0000256" key="15">
    <source>
        <dbReference type="ARBA" id="ARBA00031910"/>
    </source>
</evidence>
<dbReference type="InterPro" id="IPR025944">
    <property type="entry name" value="Sigma_54_int_dom_CS"/>
</dbReference>
<dbReference type="InterPro" id="IPR058031">
    <property type="entry name" value="AAA_lid_NorR"/>
</dbReference>
<keyword evidence="9" id="KW-0805">Transcription regulation</keyword>
<evidence type="ECO:0000313" key="21">
    <source>
        <dbReference type="Proteomes" id="UP000056905"/>
    </source>
</evidence>
<keyword evidence="10" id="KW-0238">DNA-binding</keyword>
<dbReference type="eggNOG" id="COG2204">
    <property type="taxonomic scope" value="Bacteria"/>
</dbReference>
<dbReference type="Pfam" id="PF25601">
    <property type="entry name" value="AAA_lid_14"/>
    <property type="match status" value="1"/>
</dbReference>
<comment type="function">
    <text evidence="16">Member of the two-component regulatory system NtrB/NtrC, which controls expression of the nitrogen-regulated (ntr) genes in response to nitrogen limitation. Phosphorylated NtrC binds directly to DNA and stimulates the formation of open promoter-sigma54-RNA polymerase complexes.</text>
</comment>
<dbReference type="PRINTS" id="PR01590">
    <property type="entry name" value="HTHFIS"/>
</dbReference>
<dbReference type="PROSITE" id="PS00676">
    <property type="entry name" value="SIGMA54_INTERACT_2"/>
    <property type="match status" value="1"/>
</dbReference>
<dbReference type="InterPro" id="IPR025662">
    <property type="entry name" value="Sigma_54_int_dom_ATP-bd_1"/>
</dbReference>
<dbReference type="SUPFAM" id="SSF52540">
    <property type="entry name" value="P-loop containing nucleoside triphosphate hydrolases"/>
    <property type="match status" value="1"/>
</dbReference>
<dbReference type="SUPFAM" id="SSF52172">
    <property type="entry name" value="CheY-like"/>
    <property type="match status" value="1"/>
</dbReference>
<dbReference type="OrthoDB" id="9770562at2"/>
<dbReference type="InterPro" id="IPR011006">
    <property type="entry name" value="CheY-like_superfamily"/>
</dbReference>
<dbReference type="STRING" id="69395.AQ619_08840"/>
<evidence type="ECO:0000256" key="13">
    <source>
        <dbReference type="ARBA" id="ARBA00023231"/>
    </source>
</evidence>
<dbReference type="Pfam" id="PF02954">
    <property type="entry name" value="HTH_8"/>
    <property type="match status" value="1"/>
</dbReference>
<dbReference type="InterPro" id="IPR003593">
    <property type="entry name" value="AAA+_ATPase"/>
</dbReference>
<comment type="subcellular location">
    <subcellularLocation>
        <location evidence="1">Cytoplasm</location>
    </subcellularLocation>
</comment>
<dbReference type="CDD" id="cd00009">
    <property type="entry name" value="AAA"/>
    <property type="match status" value="1"/>
</dbReference>
<dbReference type="InterPro" id="IPR025943">
    <property type="entry name" value="Sigma_54_int_dom_ATP-bd_2"/>
</dbReference>
<dbReference type="GO" id="GO:0005524">
    <property type="term" value="F:ATP binding"/>
    <property type="evidence" value="ECO:0007669"/>
    <property type="project" value="UniProtKB-KW"/>
</dbReference>
<keyword evidence="3" id="KW-0963">Cytoplasm</keyword>
<evidence type="ECO:0000256" key="10">
    <source>
        <dbReference type="ARBA" id="ARBA00023125"/>
    </source>
</evidence>
<dbReference type="EMBL" id="CP013002">
    <property type="protein sequence ID" value="ALL13447.1"/>
    <property type="molecule type" value="Genomic_DNA"/>
</dbReference>
<gene>
    <name evidence="20" type="ORF">AQ619_08840</name>
</gene>
<dbReference type="AlphaFoldDB" id="A0A0P0NZ76"/>
<dbReference type="PROSITE" id="PS50110">
    <property type="entry name" value="RESPONSE_REGULATORY"/>
    <property type="match status" value="1"/>
</dbReference>
<evidence type="ECO:0000256" key="7">
    <source>
        <dbReference type="ARBA" id="ARBA00022840"/>
    </source>
</evidence>
<reference evidence="20 21" key="1">
    <citation type="submission" date="2015-10" db="EMBL/GenBank/DDBJ databases">
        <title>Conservation of the essential genome among Caulobacter and Brevundimonas species.</title>
        <authorList>
            <person name="Scott D."/>
            <person name="Ely B."/>
        </authorList>
    </citation>
    <scope>NUCLEOTIDE SEQUENCE [LARGE SCALE GENOMIC DNA]</scope>
    <source>
        <strain evidence="20 21">CB4</strain>
    </source>
</reference>
<keyword evidence="6" id="KW-0547">Nucleotide-binding</keyword>
<feature type="domain" description="Sigma-54 factor interaction" evidence="18">
    <location>
        <begin position="144"/>
        <end position="363"/>
    </location>
</feature>
<keyword evidence="11" id="KW-0010">Activator</keyword>
<dbReference type="GO" id="GO:0006355">
    <property type="term" value="P:regulation of DNA-templated transcription"/>
    <property type="evidence" value="ECO:0007669"/>
    <property type="project" value="InterPro"/>
</dbReference>
<evidence type="ECO:0000256" key="6">
    <source>
        <dbReference type="ARBA" id="ARBA00022741"/>
    </source>
</evidence>
<dbReference type="KEGG" id="chq:AQ619_08840"/>
<dbReference type="PROSITE" id="PS00688">
    <property type="entry name" value="SIGMA54_INTERACT_3"/>
    <property type="match status" value="1"/>
</dbReference>
<keyword evidence="12" id="KW-0804">Transcription</keyword>
<dbReference type="PROSITE" id="PS50045">
    <property type="entry name" value="SIGMA54_INTERACT_4"/>
    <property type="match status" value="1"/>
</dbReference>
<dbReference type="InterPro" id="IPR002197">
    <property type="entry name" value="HTH_Fis"/>
</dbReference>
<evidence type="ECO:0000256" key="8">
    <source>
        <dbReference type="ARBA" id="ARBA00023012"/>
    </source>
</evidence>
<proteinExistence type="predicted"/>
<keyword evidence="13" id="KW-0535">Nitrogen fixation</keyword>
<feature type="modified residue" description="4-aspartylphosphate" evidence="17">
    <location>
        <position position="56"/>
    </location>
</feature>
<evidence type="ECO:0000256" key="1">
    <source>
        <dbReference type="ARBA" id="ARBA00004496"/>
    </source>
</evidence>
<evidence type="ECO:0000256" key="17">
    <source>
        <dbReference type="PROSITE-ProRule" id="PRU00169"/>
    </source>
</evidence>
<evidence type="ECO:0000256" key="11">
    <source>
        <dbReference type="ARBA" id="ARBA00023159"/>
    </source>
</evidence>
<sequence>MNAASKKILIADDDSSVRLVLSQAFTRLGYQVRATGNATTLLKWVMDGEGDLVVTDVMMPDENVFDVLPRIRKERPKLPIIVMSAQNTLLTAVNAADAGAFEYVSKPFDLDDVTAAARRALSRPADAEASKAQARAMRDERLPLIGRSAPMQEVYRTIARLVGADLTVLILGESGTGKELVARALHELGRRRDGKFVVINLAAVPRERVETELFGRGDGDLGRLIEADGGTLFLDEIGDMPLDAQTRLLRVIDGTEPVLNPKTGRRPNVRIIAATNRDLRGLIQQGLFREDLFFRLNVAPVRLPPLRDRTEDIPDLARTFLLRANREGLPAKTIDSSALDRLKAHSWPGNVRELENLIRRMCALYAEELITARIVDRELQDHTPAVRADEGPVTLSMLVERHLAGHFADQPDGVPAAGLYDRVLQEVERPLIQLTLSATRGNQVRAAEILGLNRNTLRKKIQDLGVEMSRGRR</sequence>
<evidence type="ECO:0000256" key="5">
    <source>
        <dbReference type="ARBA" id="ARBA00022553"/>
    </source>
</evidence>
<dbReference type="PANTHER" id="PTHR32071">
    <property type="entry name" value="TRANSCRIPTIONAL REGULATORY PROTEIN"/>
    <property type="match status" value="1"/>
</dbReference>
<dbReference type="SMART" id="SM00448">
    <property type="entry name" value="REC"/>
    <property type="match status" value="1"/>
</dbReference>
<dbReference type="PANTHER" id="PTHR32071:SF95">
    <property type="entry name" value="DNA-BINDING TRANSCRIPTIONAL REGULATOR NTRC"/>
    <property type="match status" value="1"/>
</dbReference>
<dbReference type="GO" id="GO:0043565">
    <property type="term" value="F:sequence-specific DNA binding"/>
    <property type="evidence" value="ECO:0007669"/>
    <property type="project" value="InterPro"/>
</dbReference>
<dbReference type="Gene3D" id="3.40.50.2300">
    <property type="match status" value="1"/>
</dbReference>
<keyword evidence="5 17" id="KW-0597">Phosphoprotein</keyword>
<dbReference type="InterPro" id="IPR002078">
    <property type="entry name" value="Sigma_54_int"/>
</dbReference>
<feature type="domain" description="Response regulatory" evidence="19">
    <location>
        <begin position="7"/>
        <end position="121"/>
    </location>
</feature>
<evidence type="ECO:0000256" key="12">
    <source>
        <dbReference type="ARBA" id="ARBA00023163"/>
    </source>
</evidence>
<dbReference type="Pfam" id="PF00072">
    <property type="entry name" value="Response_reg"/>
    <property type="match status" value="1"/>
</dbReference>
<dbReference type="Gene3D" id="1.10.8.60">
    <property type="match status" value="1"/>
</dbReference>
<dbReference type="Gene3D" id="3.40.50.300">
    <property type="entry name" value="P-loop containing nucleotide triphosphate hydrolases"/>
    <property type="match status" value="1"/>
</dbReference>
<evidence type="ECO:0000256" key="9">
    <source>
        <dbReference type="ARBA" id="ARBA00023015"/>
    </source>
</evidence>
<dbReference type="Gene3D" id="1.10.10.60">
    <property type="entry name" value="Homeodomain-like"/>
    <property type="match status" value="1"/>
</dbReference>
<dbReference type="Pfam" id="PF00158">
    <property type="entry name" value="Sigma54_activat"/>
    <property type="match status" value="1"/>
</dbReference>
<dbReference type="GO" id="GO:0000160">
    <property type="term" value="P:phosphorelay signal transduction system"/>
    <property type="evidence" value="ECO:0007669"/>
    <property type="project" value="UniProtKB-KW"/>
</dbReference>
<evidence type="ECO:0000256" key="3">
    <source>
        <dbReference type="ARBA" id="ARBA00022490"/>
    </source>
</evidence>
<keyword evidence="8" id="KW-0902">Two-component regulatory system</keyword>
<dbReference type="InterPro" id="IPR009057">
    <property type="entry name" value="Homeodomain-like_sf"/>
</dbReference>
<dbReference type="InterPro" id="IPR027417">
    <property type="entry name" value="P-loop_NTPase"/>
</dbReference>
<dbReference type="SMART" id="SM00382">
    <property type="entry name" value="AAA"/>
    <property type="match status" value="1"/>
</dbReference>
<dbReference type="RefSeq" id="WP_062146462.1">
    <property type="nucleotide sequence ID" value="NZ_CP013002.1"/>
</dbReference>
<keyword evidence="21" id="KW-1185">Reference proteome</keyword>
<evidence type="ECO:0000313" key="20">
    <source>
        <dbReference type="EMBL" id="ALL13447.1"/>
    </source>
</evidence>
<evidence type="ECO:0000259" key="18">
    <source>
        <dbReference type="PROSITE" id="PS50045"/>
    </source>
</evidence>
<dbReference type="InterPro" id="IPR001789">
    <property type="entry name" value="Sig_transdc_resp-reg_receiver"/>
</dbReference>
<dbReference type="SUPFAM" id="SSF46689">
    <property type="entry name" value="Homeodomain-like"/>
    <property type="match status" value="1"/>
</dbReference>
<evidence type="ECO:0000259" key="19">
    <source>
        <dbReference type="PROSITE" id="PS50110"/>
    </source>
</evidence>
<evidence type="ECO:0000256" key="14">
    <source>
        <dbReference type="ARBA" id="ARBA00029881"/>
    </source>
</evidence>
<evidence type="ECO:0000256" key="2">
    <source>
        <dbReference type="ARBA" id="ARBA00019059"/>
    </source>
</evidence>
<evidence type="ECO:0000256" key="16">
    <source>
        <dbReference type="ARBA" id="ARBA00043886"/>
    </source>
</evidence>
<keyword evidence="7" id="KW-0067">ATP-binding</keyword>
<evidence type="ECO:0000256" key="4">
    <source>
        <dbReference type="ARBA" id="ARBA00022491"/>
    </source>
</evidence>
<dbReference type="PROSITE" id="PS00675">
    <property type="entry name" value="SIGMA54_INTERACT_1"/>
    <property type="match status" value="1"/>
</dbReference>
<dbReference type="Proteomes" id="UP000056905">
    <property type="component" value="Chromosome"/>
</dbReference>
<name>A0A0P0NZ76_9CAUL</name>
<organism evidence="20 21">
    <name type="scientific">Caulobacter henricii</name>
    <dbReference type="NCBI Taxonomy" id="69395"/>
    <lineage>
        <taxon>Bacteria</taxon>
        <taxon>Pseudomonadati</taxon>
        <taxon>Pseudomonadota</taxon>
        <taxon>Alphaproteobacteria</taxon>
        <taxon>Caulobacterales</taxon>
        <taxon>Caulobacteraceae</taxon>
        <taxon>Caulobacter</taxon>
    </lineage>
</organism>
<protein>
    <recommendedName>
        <fullName evidence="2">DNA-binding transcriptional regulator NtrC</fullName>
    </recommendedName>
    <alternativeName>
        <fullName evidence="14">Nitrogen regulation protein NR(I)</fullName>
    </alternativeName>
    <alternativeName>
        <fullName evidence="15">Nitrogen regulator I</fullName>
    </alternativeName>
</protein>